<dbReference type="AlphaFoldDB" id="A0A4Q5LUR5"/>
<accession>A0A4Q5LUR5</accession>
<proteinExistence type="predicted"/>
<protein>
    <submittedName>
        <fullName evidence="2">Uncharacterized protein</fullName>
    </submittedName>
</protein>
<evidence type="ECO:0000313" key="2">
    <source>
        <dbReference type="EMBL" id="RYU93183.1"/>
    </source>
</evidence>
<feature type="region of interest" description="Disordered" evidence="1">
    <location>
        <begin position="151"/>
        <end position="170"/>
    </location>
</feature>
<reference evidence="2 3" key="1">
    <citation type="submission" date="2019-02" db="EMBL/GenBank/DDBJ databases">
        <title>Bacterial novel species Emticicia sp. 17J42-9 isolated from soil.</title>
        <authorList>
            <person name="Jung H.-Y."/>
        </authorList>
    </citation>
    <scope>NUCLEOTIDE SEQUENCE [LARGE SCALE GENOMIC DNA]</scope>
    <source>
        <strain evidence="2 3">17J42-9</strain>
    </source>
</reference>
<evidence type="ECO:0000256" key="1">
    <source>
        <dbReference type="SAM" id="MobiDB-lite"/>
    </source>
</evidence>
<organism evidence="2 3">
    <name type="scientific">Emticicia agri</name>
    <dbReference type="NCBI Taxonomy" id="2492393"/>
    <lineage>
        <taxon>Bacteria</taxon>
        <taxon>Pseudomonadati</taxon>
        <taxon>Bacteroidota</taxon>
        <taxon>Cytophagia</taxon>
        <taxon>Cytophagales</taxon>
        <taxon>Leadbetterellaceae</taxon>
        <taxon>Emticicia</taxon>
    </lineage>
</organism>
<gene>
    <name evidence="2" type="ORF">EWM59_23415</name>
</gene>
<evidence type="ECO:0000313" key="3">
    <source>
        <dbReference type="Proteomes" id="UP000293162"/>
    </source>
</evidence>
<dbReference type="EMBL" id="SEWF01000053">
    <property type="protein sequence ID" value="RYU93183.1"/>
    <property type="molecule type" value="Genomic_DNA"/>
</dbReference>
<dbReference type="RefSeq" id="WP_130023683.1">
    <property type="nucleotide sequence ID" value="NZ_SEWF01000053.1"/>
</dbReference>
<keyword evidence="3" id="KW-1185">Reference proteome</keyword>
<sequence length="271" mass="31247">MKKIIFILSFFSSQLIYSQTDEREIKAKTYLENLVSNQSKGVIKVSSFAKSDGYSKESEGMKLYVLEFESIVTITRDCFKEAGLGQWDNFKVITEIFSRDAPFYTRYNAGTNIELKGDFTFLQTEKGWRVQDFLLRKKSVIPATQTLFNSSQLNNSNSEATNNRKETTNTVDDSKVREVTSWFFGKFDCTFKKRISTSFYQTNGTFTIQEGKKAYSGNWEIVKNRNSEDYFLKLNLDRLIANEMILPIVEMDNKHFVLKQVGGSSTCQKVE</sequence>
<comment type="caution">
    <text evidence="2">The sequence shown here is derived from an EMBL/GenBank/DDBJ whole genome shotgun (WGS) entry which is preliminary data.</text>
</comment>
<name>A0A4Q5LUR5_9BACT</name>
<dbReference type="Proteomes" id="UP000293162">
    <property type="component" value="Unassembled WGS sequence"/>
</dbReference>